<name>A0A0P1B2W1_PLAHL</name>
<dbReference type="RefSeq" id="XP_024585171.1">
    <property type="nucleotide sequence ID" value="XM_024719920.1"/>
</dbReference>
<protein>
    <submittedName>
        <fullName evidence="1">Uncharacterized protein</fullName>
    </submittedName>
</protein>
<dbReference type="GeneID" id="36401657"/>
<proteinExistence type="predicted"/>
<evidence type="ECO:0000313" key="2">
    <source>
        <dbReference type="Proteomes" id="UP000054928"/>
    </source>
</evidence>
<dbReference type="Proteomes" id="UP000054928">
    <property type="component" value="Unassembled WGS sequence"/>
</dbReference>
<evidence type="ECO:0000313" key="1">
    <source>
        <dbReference type="EMBL" id="CEG48802.1"/>
    </source>
</evidence>
<reference evidence="2" key="1">
    <citation type="submission" date="2014-09" db="EMBL/GenBank/DDBJ databases">
        <authorList>
            <person name="Sharma Rahul"/>
            <person name="Thines Marco"/>
        </authorList>
    </citation>
    <scope>NUCLEOTIDE SEQUENCE [LARGE SCALE GENOMIC DNA]</scope>
</reference>
<sequence>MIISTEQMIVRDAKLTIKHTLQLTHTQMARFNDSVHNLRKPRRLRCKKKRHRLHVHFV</sequence>
<organism evidence="1 2">
    <name type="scientific">Plasmopara halstedii</name>
    <name type="common">Downy mildew of sunflower</name>
    <dbReference type="NCBI Taxonomy" id="4781"/>
    <lineage>
        <taxon>Eukaryota</taxon>
        <taxon>Sar</taxon>
        <taxon>Stramenopiles</taxon>
        <taxon>Oomycota</taxon>
        <taxon>Peronosporomycetes</taxon>
        <taxon>Peronosporales</taxon>
        <taxon>Peronosporaceae</taxon>
        <taxon>Plasmopara</taxon>
    </lineage>
</organism>
<accession>A0A0P1B2W1</accession>
<dbReference type="EMBL" id="CCYD01003042">
    <property type="protein sequence ID" value="CEG48802.1"/>
    <property type="molecule type" value="Genomic_DNA"/>
</dbReference>
<keyword evidence="2" id="KW-1185">Reference proteome</keyword>
<dbReference type="AlphaFoldDB" id="A0A0P1B2W1"/>